<accession>A0ABV4Q663</accession>
<evidence type="ECO:0000256" key="1">
    <source>
        <dbReference type="HAMAP-Rule" id="MF_00775"/>
    </source>
</evidence>
<evidence type="ECO:0000313" key="3">
    <source>
        <dbReference type="EMBL" id="MFA1538137.1"/>
    </source>
</evidence>
<dbReference type="Proteomes" id="UP001569963">
    <property type="component" value="Unassembled WGS sequence"/>
</dbReference>
<dbReference type="InterPro" id="IPR011008">
    <property type="entry name" value="Dimeric_a/b-barrel"/>
</dbReference>
<sequence>MEYLVEFQVEVPEGTSENEVMRREDAEATAAADLAAHGHVARIWSTRTESGEQRILGLYRADDRPQLDALLRGLPLYDWMRVTVTPLVAHPNDPAAARGRLPDPRLTLVYRLEATLAPPLELGEVAAGRRRIVALTGGTFTGPALRGALVPGAGADWQTVLPDGTALGDVRYALRTDGGDLLSVRSSSVRHGSAEVLARLGRGENVHPDEYVFRASTRIETAAPDLDWLNKGVFLTVGGRRPGAVVYETYLAG</sequence>
<evidence type="ECO:0000313" key="4">
    <source>
        <dbReference type="Proteomes" id="UP001569963"/>
    </source>
</evidence>
<reference evidence="3 4" key="1">
    <citation type="submission" date="2023-11" db="EMBL/GenBank/DDBJ databases">
        <title>Actinomadura monticuli sp. nov., isolated from volcanic ash.</title>
        <authorList>
            <person name="Lee S.D."/>
            <person name="Yang H."/>
            <person name="Kim I.S."/>
        </authorList>
    </citation>
    <scope>NUCLEOTIDE SEQUENCE [LARGE SCALE GENOMIC DNA]</scope>
    <source>
        <strain evidence="3 4">DLS-62</strain>
    </source>
</reference>
<dbReference type="SUPFAM" id="SSF54909">
    <property type="entry name" value="Dimeric alpha+beta barrel"/>
    <property type="match status" value="1"/>
</dbReference>
<dbReference type="RefSeq" id="WP_371947478.1">
    <property type="nucleotide sequence ID" value="NZ_JAXCEI010000002.1"/>
</dbReference>
<gene>
    <name evidence="3" type="ORF">SM611_04280</name>
</gene>
<evidence type="ECO:0000259" key="2">
    <source>
        <dbReference type="Pfam" id="PF02426"/>
    </source>
</evidence>
<comment type="similarity">
    <text evidence="1">Belongs to the UPF0311 family.</text>
</comment>
<dbReference type="PANTHER" id="PTHR37315:SF1">
    <property type="entry name" value="UPF0311 PROTEIN BLR7842"/>
    <property type="match status" value="1"/>
</dbReference>
<dbReference type="Gene3D" id="3.30.70.1060">
    <property type="entry name" value="Dimeric alpha+beta barrel"/>
    <property type="match status" value="1"/>
</dbReference>
<dbReference type="HAMAP" id="MF_00775">
    <property type="entry name" value="UPF0311"/>
    <property type="match status" value="1"/>
</dbReference>
<dbReference type="PANTHER" id="PTHR37315">
    <property type="entry name" value="UPF0311 PROTEIN BLR7842"/>
    <property type="match status" value="1"/>
</dbReference>
<dbReference type="InterPro" id="IPR026029">
    <property type="entry name" value="MLI_dom"/>
</dbReference>
<organism evidence="3 4">
    <name type="scientific">Actinomadura monticuli</name>
    <dbReference type="NCBI Taxonomy" id="3097367"/>
    <lineage>
        <taxon>Bacteria</taxon>
        <taxon>Bacillati</taxon>
        <taxon>Actinomycetota</taxon>
        <taxon>Actinomycetes</taxon>
        <taxon>Streptosporangiales</taxon>
        <taxon>Thermomonosporaceae</taxon>
        <taxon>Actinomadura</taxon>
    </lineage>
</organism>
<feature type="domain" description="Muconolactone isomerase" evidence="2">
    <location>
        <begin position="1"/>
        <end position="93"/>
    </location>
</feature>
<dbReference type="Pfam" id="PF11578">
    <property type="entry name" value="DUF3237"/>
    <property type="match status" value="1"/>
</dbReference>
<comment type="caution">
    <text evidence="3">The sequence shown here is derived from an EMBL/GenBank/DDBJ whole genome shotgun (WGS) entry which is preliminary data.</text>
</comment>
<dbReference type="Pfam" id="PF02426">
    <property type="entry name" value="MIase"/>
    <property type="match status" value="1"/>
</dbReference>
<keyword evidence="4" id="KW-1185">Reference proteome</keyword>
<protein>
    <recommendedName>
        <fullName evidence="1">UPF0311 protein SM611_04280</fullName>
    </recommendedName>
</protein>
<proteinExistence type="inferred from homology"/>
<name>A0ABV4Q663_9ACTN</name>
<dbReference type="InterPro" id="IPR020915">
    <property type="entry name" value="UPF0311"/>
</dbReference>
<dbReference type="EMBL" id="JAXCEI010000002">
    <property type="protein sequence ID" value="MFA1538137.1"/>
    <property type="molecule type" value="Genomic_DNA"/>
</dbReference>
<dbReference type="Gene3D" id="2.40.160.20">
    <property type="match status" value="1"/>
</dbReference>